<proteinExistence type="predicted"/>
<dbReference type="AlphaFoldDB" id="A0AAP8BD00"/>
<protein>
    <submittedName>
        <fullName evidence="1">Uncharacterized protein</fullName>
    </submittedName>
</protein>
<evidence type="ECO:0000313" key="2">
    <source>
        <dbReference type="Proteomes" id="UP000194131"/>
    </source>
</evidence>
<dbReference type="EMBL" id="MRWU01000018">
    <property type="protein sequence ID" value="OSX90418.1"/>
    <property type="molecule type" value="Genomic_DNA"/>
</dbReference>
<accession>A0AAP8BD00</accession>
<dbReference type="Proteomes" id="UP000194131">
    <property type="component" value="Unassembled WGS sequence"/>
</dbReference>
<evidence type="ECO:0000313" key="1">
    <source>
        <dbReference type="EMBL" id="OSX90418.1"/>
    </source>
</evidence>
<name>A0AAP8BD00_BACMY</name>
<reference evidence="1 2" key="1">
    <citation type="submission" date="2016-12" db="EMBL/GenBank/DDBJ databases">
        <title>Genome Sequences of Twelve Sporeforming Bacillus Species Isolated from Foods.</title>
        <authorList>
            <person name="De Jong A."/>
            <person name="Holsappel S."/>
            <person name="Kuipers O.P."/>
        </authorList>
    </citation>
    <scope>NUCLEOTIDE SEQUENCE [LARGE SCALE GENOMIC DNA]</scope>
    <source>
        <strain evidence="1 2">S3E15</strain>
    </source>
</reference>
<comment type="caution">
    <text evidence="1">The sequence shown here is derived from an EMBL/GenBank/DDBJ whole genome shotgun (WGS) entry which is preliminary data.</text>
</comment>
<organism evidence="1 2">
    <name type="scientific">Bacillus mycoides</name>
    <dbReference type="NCBI Taxonomy" id="1405"/>
    <lineage>
        <taxon>Bacteria</taxon>
        <taxon>Bacillati</taxon>
        <taxon>Bacillota</taxon>
        <taxon>Bacilli</taxon>
        <taxon>Bacillales</taxon>
        <taxon>Bacillaceae</taxon>
        <taxon>Bacillus</taxon>
        <taxon>Bacillus cereus group</taxon>
    </lineage>
</organism>
<gene>
    <name evidence="1" type="ORF">S3E15_01825</name>
</gene>
<sequence length="44" mass="4899">MSAFLIDGHVIILLKNFSDYMTEIILTETIDNVIAAFGNIEIAQ</sequence>
<dbReference type="RefSeq" id="WP_309515425.1">
    <property type="nucleotide sequence ID" value="NZ_JAVIVY010000032.1"/>
</dbReference>